<dbReference type="AlphaFoldDB" id="A0A315VQK3"/>
<feature type="domain" description="IC97/Casc1 N-terminal" evidence="4">
    <location>
        <begin position="25"/>
        <end position="220"/>
    </location>
</feature>
<protein>
    <recommendedName>
        <fullName evidence="2">Dynein axonemal intermediate chain 7</fullName>
    </recommendedName>
</protein>
<proteinExistence type="inferred from homology"/>
<dbReference type="PANTHER" id="PTHR20929:SF11">
    <property type="entry name" value="DYNEIN AXONEMAL INTERMEDIATE CHAIN 7"/>
    <property type="match status" value="1"/>
</dbReference>
<feature type="compositionally biased region" description="Low complexity" evidence="3">
    <location>
        <begin position="291"/>
        <end position="319"/>
    </location>
</feature>
<reference evidence="5 6" key="1">
    <citation type="journal article" date="2018" name="G3 (Bethesda)">
        <title>A High-Quality Reference Genome for the Invasive Mosquitofish Gambusia affinis Using a Chicago Library.</title>
        <authorList>
            <person name="Hoffberg S.L."/>
            <person name="Troendle N.J."/>
            <person name="Glenn T.C."/>
            <person name="Mahmud O."/>
            <person name="Louha S."/>
            <person name="Chalopin D."/>
            <person name="Bennetzen J.L."/>
            <person name="Mauricio R."/>
        </authorList>
    </citation>
    <scope>NUCLEOTIDE SEQUENCE [LARGE SCALE GENOMIC DNA]</scope>
    <source>
        <strain evidence="5">NE01/NJP1002.9</strain>
        <tissue evidence="5">Muscle</tissue>
    </source>
</reference>
<dbReference type="Proteomes" id="UP000250572">
    <property type="component" value="Unassembled WGS sequence"/>
</dbReference>
<evidence type="ECO:0000256" key="1">
    <source>
        <dbReference type="ARBA" id="ARBA00024332"/>
    </source>
</evidence>
<dbReference type="EMBL" id="NHOQ01001318">
    <property type="protein sequence ID" value="PWA25380.1"/>
    <property type="molecule type" value="Genomic_DNA"/>
</dbReference>
<feature type="region of interest" description="Disordered" evidence="3">
    <location>
        <begin position="274"/>
        <end position="327"/>
    </location>
</feature>
<dbReference type="PANTHER" id="PTHR20929">
    <property type="entry name" value="LUNG ADENOMA SUSCEPTIBILITY 1-RELATED"/>
    <property type="match status" value="1"/>
</dbReference>
<comment type="caution">
    <text evidence="5">The sequence shown here is derived from an EMBL/GenBank/DDBJ whole genome shotgun (WGS) entry which is preliminary data.</text>
</comment>
<evidence type="ECO:0000313" key="5">
    <source>
        <dbReference type="EMBL" id="PWA25380.1"/>
    </source>
</evidence>
<evidence type="ECO:0000256" key="3">
    <source>
        <dbReference type="SAM" id="MobiDB-lite"/>
    </source>
</evidence>
<feature type="non-terminal residue" evidence="5">
    <location>
        <position position="744"/>
    </location>
</feature>
<dbReference type="PRINTS" id="PR02043">
    <property type="entry name" value="CANCERSCCP1"/>
</dbReference>
<name>A0A315VQK3_GAMAF</name>
<accession>A0A315VQK3</accession>
<dbReference type="STRING" id="33528.ENSGAFP00000013159"/>
<organism evidence="5 6">
    <name type="scientific">Gambusia affinis</name>
    <name type="common">Western mosquitofish</name>
    <name type="synonym">Heterandria affinis</name>
    <dbReference type="NCBI Taxonomy" id="33528"/>
    <lineage>
        <taxon>Eukaryota</taxon>
        <taxon>Metazoa</taxon>
        <taxon>Chordata</taxon>
        <taxon>Craniata</taxon>
        <taxon>Vertebrata</taxon>
        <taxon>Euteleostomi</taxon>
        <taxon>Actinopterygii</taxon>
        <taxon>Neopterygii</taxon>
        <taxon>Teleostei</taxon>
        <taxon>Neoteleostei</taxon>
        <taxon>Acanthomorphata</taxon>
        <taxon>Ovalentaria</taxon>
        <taxon>Atherinomorphae</taxon>
        <taxon>Cyprinodontiformes</taxon>
        <taxon>Poeciliidae</taxon>
        <taxon>Poeciliinae</taxon>
        <taxon>Gambusia</taxon>
    </lineage>
</organism>
<feature type="non-terminal residue" evidence="5">
    <location>
        <position position="1"/>
    </location>
</feature>
<comment type="similarity">
    <text evidence="1">Belongs to the DNAI7 family.</text>
</comment>
<dbReference type="Pfam" id="PF15927">
    <property type="entry name" value="Casc1_N"/>
    <property type="match status" value="1"/>
</dbReference>
<evidence type="ECO:0000256" key="2">
    <source>
        <dbReference type="ARBA" id="ARBA00024414"/>
    </source>
</evidence>
<evidence type="ECO:0000313" key="6">
    <source>
        <dbReference type="Proteomes" id="UP000250572"/>
    </source>
</evidence>
<dbReference type="InterPro" id="IPR023247">
    <property type="entry name" value="IC97/Dnai7-like"/>
</dbReference>
<dbReference type="InterPro" id="IPR031826">
    <property type="entry name" value="IC97/Casc1_N"/>
</dbReference>
<evidence type="ECO:0000259" key="4">
    <source>
        <dbReference type="Pfam" id="PF15927"/>
    </source>
</evidence>
<dbReference type="GO" id="GO:0048487">
    <property type="term" value="F:beta-tubulin binding"/>
    <property type="evidence" value="ECO:0007669"/>
    <property type="project" value="TreeGrafter"/>
</dbReference>
<keyword evidence="6" id="KW-1185">Reference proteome</keyword>
<feature type="compositionally biased region" description="Basic and acidic residues" evidence="3">
    <location>
        <begin position="17"/>
        <end position="26"/>
    </location>
</feature>
<feature type="region of interest" description="Disordered" evidence="3">
    <location>
        <begin position="1"/>
        <end position="39"/>
    </location>
</feature>
<gene>
    <name evidence="5" type="ORF">CCH79_00005221</name>
</gene>
<dbReference type="GO" id="GO:0008017">
    <property type="term" value="F:microtubule binding"/>
    <property type="evidence" value="ECO:0007669"/>
    <property type="project" value="TreeGrafter"/>
</dbReference>
<dbReference type="GO" id="GO:0005930">
    <property type="term" value="C:axoneme"/>
    <property type="evidence" value="ECO:0007669"/>
    <property type="project" value="TreeGrafter"/>
</dbReference>
<sequence length="744" mass="83909">APLVQLDGHSLKKGKMTKAEKLKKQQEEEEAARLQAQKEEQERLERQKKLEEIQRLEEKAEQNRDFELTELRLLLEENYSAIIKWKVDAAEKAEVWERYMLCDGVPDAKDQRAVNTFVTLWKDYSDSDIGEELQLCNSAVKLIEALDELLNEAKDPVMVPKYHDALIEVQEILHAKHLFIAEKLLKGASDNIDPDTRNMQTVSKHKNVTLCLWANLFKNPSFTGFDFKEAGLSFKLPEELAVSDIAVRILHTHYDHLSILSRLRHPPLKSIVEEIPLPVQEPEETRDGDFTSELPSSPHSPTSEPSIKSTSPSSSEESIMPTQTEVLSGHSSSLVSSVCPTKDPSWPSLAQLNTLRSAEPEFEKTENGPEVINLVQYTTLGGVFYFDLLHLPPQPIRRKGYTILQMVDGLKVFPYPPEKPKNEENFDDPTETPKNEACSPAGVCVVLPEWVIFMEMPLVARWDAEDARWRKDGITNVSYKEAEGQIYFEMESFQIFTLMHNTFANFPFQGWELRPLGQNSAIFTNSQCMLRLVQRSGLSHLVGQWMSAPALQKAMLKAGINIFVNKNTHKYVSVCEKNPLIEQFAYDQMALFASACAFSRSKWNATCGEENVVLQGCEHLKISLVPEDSWSTYFIGSQRSRTLEITEKSEDFSTDHAAGSEFHSTLIHLLQDTMSPDGIALVRQSHYCFIDTVQTLLSATRPLRWGEAGLQGGLHALDEAPALQDLLLQSAEVVHVANGVATVT</sequence>